<evidence type="ECO:0000313" key="3">
    <source>
        <dbReference type="EMBL" id="KAF2242790.1"/>
    </source>
</evidence>
<feature type="compositionally biased region" description="Low complexity" evidence="1">
    <location>
        <begin position="730"/>
        <end position="742"/>
    </location>
</feature>
<dbReference type="GeneID" id="54587400"/>
<protein>
    <submittedName>
        <fullName evidence="3">HET-domain-containing protein</fullName>
    </submittedName>
</protein>
<dbReference type="EMBL" id="ML987207">
    <property type="protein sequence ID" value="KAF2242790.1"/>
    <property type="molecule type" value="Genomic_DNA"/>
</dbReference>
<evidence type="ECO:0000259" key="2">
    <source>
        <dbReference type="Pfam" id="PF06985"/>
    </source>
</evidence>
<dbReference type="RefSeq" id="XP_033677794.1">
    <property type="nucleotide sequence ID" value="XM_033834070.1"/>
</dbReference>
<feature type="domain" description="Heterokaryon incompatibility" evidence="2">
    <location>
        <begin position="237"/>
        <end position="392"/>
    </location>
</feature>
<proteinExistence type="predicted"/>
<sequence>MSILSDAGSREPEIKYLVEDLCETFQDGIVIYDERVRHLAIGQDGKRAEELRESFERGHQELGRAYRNYYRQAGKHFAYGDSDIQSELANHLHILTIQVIEILQHSPDDAISGIPHLPGSFRRYVIVDYTLLFRKSEYIRKVSLKSLKDLFSKISEWAVPLHTLPPLASQPTGSSTPEDEHEKETFFEKIRAPFHRQRYEYEELPTQYTFRLVKVLTSRPYVTCEITTFHLSDPPPFQALSYCWGKYGQTSDIWCNGRLFKVSSNLKKGLQRLDKYGAWSRVRYFWIDQICINQKDFAERTQQVRLMRAIYQRAQNTVIWLGPDDGNTRDAFSLTTDIYQYSLGTAAKNEHVVIGQRLPTSIELPSEEDKRWAGLSRFLELAWFERCWIIQEVVVSKGDPVILCGGFQMLWSRFQDAMMWLMKHNAGYRTDRMKLINSIFELSSTRDVWELQSLLHSTRSFQATDPRDKVFALFGLSGESRTPDSWPKALLPNYGRSTRDVYTEVTLYCIQRTRTLTILSQVDNEPGDDMEYPSWVPRWDVRHSAGSLSAYAVVRSATDCKFLTERFNSASKDLPVSRDSYTPSDVLRLEGIRISTVQSCLPAMLPDQTADSSISPNAPSHTDLPKKIPELYEMCRSHLSHLTPEDFSRTFLLVTTAGLTVEQENARHESIAHFRAFLSSTAPKTPESEHDGDSMYSLSAALKSSLSVSTLNPAVSPPRSTDTLRTPFYRSRSSPSTLSSLSAEDQADPTRYTSALAPLLHRRLFITSSGHLGLGPSSMMSGDVMVVLFGGKVPFVLRAVAEDQWKLVGECYVDGFMEGEAIDSRQRNAAKRDLGTEWFDLV</sequence>
<evidence type="ECO:0000256" key="1">
    <source>
        <dbReference type="SAM" id="MobiDB-lite"/>
    </source>
</evidence>
<dbReference type="InterPro" id="IPR010730">
    <property type="entry name" value="HET"/>
</dbReference>
<dbReference type="InterPro" id="IPR052895">
    <property type="entry name" value="HetReg/Transcr_Mod"/>
</dbReference>
<accession>A0A6A6HZM5</accession>
<dbReference type="Proteomes" id="UP000800094">
    <property type="component" value="Unassembled WGS sequence"/>
</dbReference>
<feature type="region of interest" description="Disordered" evidence="1">
    <location>
        <begin position="711"/>
        <end position="746"/>
    </location>
</feature>
<keyword evidence="4" id="KW-1185">Reference proteome</keyword>
<dbReference type="PANTHER" id="PTHR24148">
    <property type="entry name" value="ANKYRIN REPEAT DOMAIN-CONTAINING PROTEIN 39 HOMOLOG-RELATED"/>
    <property type="match status" value="1"/>
</dbReference>
<dbReference type="Pfam" id="PF26639">
    <property type="entry name" value="Het-6_barrel"/>
    <property type="match status" value="1"/>
</dbReference>
<organism evidence="3 4">
    <name type="scientific">Trematosphaeria pertusa</name>
    <dbReference type="NCBI Taxonomy" id="390896"/>
    <lineage>
        <taxon>Eukaryota</taxon>
        <taxon>Fungi</taxon>
        <taxon>Dikarya</taxon>
        <taxon>Ascomycota</taxon>
        <taxon>Pezizomycotina</taxon>
        <taxon>Dothideomycetes</taxon>
        <taxon>Pleosporomycetidae</taxon>
        <taxon>Pleosporales</taxon>
        <taxon>Massarineae</taxon>
        <taxon>Trematosphaeriaceae</taxon>
        <taxon>Trematosphaeria</taxon>
    </lineage>
</organism>
<evidence type="ECO:0000313" key="4">
    <source>
        <dbReference type="Proteomes" id="UP000800094"/>
    </source>
</evidence>
<gene>
    <name evidence="3" type="ORF">BU26DRAFT_570843</name>
</gene>
<reference evidence="3" key="1">
    <citation type="journal article" date="2020" name="Stud. Mycol.">
        <title>101 Dothideomycetes genomes: a test case for predicting lifestyles and emergence of pathogens.</title>
        <authorList>
            <person name="Haridas S."/>
            <person name="Albert R."/>
            <person name="Binder M."/>
            <person name="Bloem J."/>
            <person name="Labutti K."/>
            <person name="Salamov A."/>
            <person name="Andreopoulos B."/>
            <person name="Baker S."/>
            <person name="Barry K."/>
            <person name="Bills G."/>
            <person name="Bluhm B."/>
            <person name="Cannon C."/>
            <person name="Castanera R."/>
            <person name="Culley D."/>
            <person name="Daum C."/>
            <person name="Ezra D."/>
            <person name="Gonzalez J."/>
            <person name="Henrissat B."/>
            <person name="Kuo A."/>
            <person name="Liang C."/>
            <person name="Lipzen A."/>
            <person name="Lutzoni F."/>
            <person name="Magnuson J."/>
            <person name="Mondo S."/>
            <person name="Nolan M."/>
            <person name="Ohm R."/>
            <person name="Pangilinan J."/>
            <person name="Park H.-J."/>
            <person name="Ramirez L."/>
            <person name="Alfaro M."/>
            <person name="Sun H."/>
            <person name="Tritt A."/>
            <person name="Yoshinaga Y."/>
            <person name="Zwiers L.-H."/>
            <person name="Turgeon B."/>
            <person name="Goodwin S."/>
            <person name="Spatafora J."/>
            <person name="Crous P."/>
            <person name="Grigoriev I."/>
        </authorList>
    </citation>
    <scope>NUCLEOTIDE SEQUENCE</scope>
    <source>
        <strain evidence="3">CBS 122368</strain>
    </source>
</reference>
<dbReference type="Pfam" id="PF06985">
    <property type="entry name" value="HET"/>
    <property type="match status" value="1"/>
</dbReference>
<dbReference type="PANTHER" id="PTHR24148:SF73">
    <property type="entry name" value="HET DOMAIN PROTEIN (AFU_ORTHOLOGUE AFUA_8G01020)"/>
    <property type="match status" value="1"/>
</dbReference>
<dbReference type="OrthoDB" id="5386682at2759"/>
<dbReference type="AlphaFoldDB" id="A0A6A6HZM5"/>
<name>A0A6A6HZM5_9PLEO</name>